<sequence>MDSTDPSTWVRHLSTRIPFTSTKLSGAIDSLEGRDGIQSDKLEEWTHVNLMKFNKAKCTWVRATLGVNTGWVNEGIESSPAKENLRVLVDEKLDERQ</sequence>
<evidence type="ECO:0000313" key="2">
    <source>
        <dbReference type="Proteomes" id="UP000233556"/>
    </source>
</evidence>
<organism evidence="1 2">
    <name type="scientific">Limosa lapponica baueri</name>
    <dbReference type="NCBI Taxonomy" id="1758121"/>
    <lineage>
        <taxon>Eukaryota</taxon>
        <taxon>Metazoa</taxon>
        <taxon>Chordata</taxon>
        <taxon>Craniata</taxon>
        <taxon>Vertebrata</taxon>
        <taxon>Euteleostomi</taxon>
        <taxon>Archelosauria</taxon>
        <taxon>Archosauria</taxon>
        <taxon>Dinosauria</taxon>
        <taxon>Saurischia</taxon>
        <taxon>Theropoda</taxon>
        <taxon>Coelurosauria</taxon>
        <taxon>Aves</taxon>
        <taxon>Neognathae</taxon>
        <taxon>Neoaves</taxon>
        <taxon>Charadriiformes</taxon>
        <taxon>Scolopacidae</taxon>
        <taxon>Limosa</taxon>
    </lineage>
</organism>
<keyword evidence="2" id="KW-1185">Reference proteome</keyword>
<keyword evidence="1" id="KW-0695">RNA-directed DNA polymerase</keyword>
<keyword evidence="1" id="KW-0808">Transferase</keyword>
<gene>
    <name evidence="1" type="ORF">llap_6349</name>
</gene>
<dbReference type="AlphaFoldDB" id="A0A2I0UBA8"/>
<dbReference type="GO" id="GO:0003964">
    <property type="term" value="F:RNA-directed DNA polymerase activity"/>
    <property type="evidence" value="ECO:0007669"/>
    <property type="project" value="UniProtKB-KW"/>
</dbReference>
<keyword evidence="1" id="KW-0548">Nucleotidyltransferase</keyword>
<name>A0A2I0UBA8_LIMLA</name>
<dbReference type="EMBL" id="KZ505911">
    <property type="protein sequence ID" value="PKU43347.1"/>
    <property type="molecule type" value="Genomic_DNA"/>
</dbReference>
<dbReference type="Proteomes" id="UP000233556">
    <property type="component" value="Unassembled WGS sequence"/>
</dbReference>
<accession>A0A2I0UBA8</accession>
<reference evidence="2" key="2">
    <citation type="submission" date="2017-12" db="EMBL/GenBank/DDBJ databases">
        <title>Genome sequence of the Bar-tailed Godwit (Limosa lapponica baueri).</title>
        <authorList>
            <person name="Lima N.C.B."/>
            <person name="Parody-Merino A.M."/>
            <person name="Battley P.F."/>
            <person name="Fidler A.E."/>
            <person name="Prosdocimi F."/>
        </authorList>
    </citation>
    <scope>NUCLEOTIDE SEQUENCE [LARGE SCALE GENOMIC DNA]</scope>
</reference>
<evidence type="ECO:0000313" key="1">
    <source>
        <dbReference type="EMBL" id="PKU43347.1"/>
    </source>
</evidence>
<protein>
    <submittedName>
        <fullName evidence="1">Rna-directed dna polymerase from mobile element jockey-like</fullName>
    </submittedName>
</protein>
<dbReference type="OrthoDB" id="410381at2759"/>
<reference evidence="2" key="1">
    <citation type="submission" date="2017-11" db="EMBL/GenBank/DDBJ databases">
        <authorList>
            <person name="Lima N.C."/>
            <person name="Parody-Merino A.M."/>
            <person name="Battley P.F."/>
            <person name="Fidler A.E."/>
            <person name="Prosdocimi F."/>
        </authorList>
    </citation>
    <scope>NUCLEOTIDE SEQUENCE [LARGE SCALE GENOMIC DNA]</scope>
</reference>
<proteinExistence type="predicted"/>